<dbReference type="PANTHER" id="PTHR43364">
    <property type="entry name" value="NADH-SPECIFIC METHYLGLYOXAL REDUCTASE-RELATED"/>
    <property type="match status" value="1"/>
</dbReference>
<accession>A0ABT8SQQ4</accession>
<dbReference type="RefSeq" id="WP_302110880.1">
    <property type="nucleotide sequence ID" value="NZ_JAUKTR010000006.1"/>
</dbReference>
<feature type="domain" description="NADP-dependent oxidoreductase" evidence="1">
    <location>
        <begin position="17"/>
        <end position="316"/>
    </location>
</feature>
<protein>
    <submittedName>
        <fullName evidence="2">Aldo/keto reductase</fullName>
    </submittedName>
</protein>
<sequence length="318" mass="34317">MRANKRRLGRTDLQIVPIVFGGNVFGWTADEATSFRLLDAWVDAGFNAIDTADVYSFWVEGHSGGESEAVIGRWLKRRGRADDVLLFTKVGWAAGKTEGGNLKAERIIQGCEASLRRLGVERIDLYQAHSDDPTTPMEETLAAFDRLVRDGKVRWIGCSNFTAERLAEALEVSDANGLARYESVQPRYNLLDREGFEPALRDACLANDVGAISYYALAAGFLTGKYSSEADLLGRARAGGAGRYMSAENLQALGALREVAAAEGCTPGQAAVAWLLTRPGLTAPIASATSEDQLQELARALEVGLSADSVAWLDALRA</sequence>
<dbReference type="CDD" id="cd19081">
    <property type="entry name" value="AKR_AKR9C1"/>
    <property type="match status" value="1"/>
</dbReference>
<dbReference type="Proteomes" id="UP001169063">
    <property type="component" value="Unassembled WGS sequence"/>
</dbReference>
<dbReference type="PANTHER" id="PTHR43364:SF6">
    <property type="entry name" value="OXIDOREDUCTASE-RELATED"/>
    <property type="match status" value="1"/>
</dbReference>
<comment type="caution">
    <text evidence="2">The sequence shown here is derived from an EMBL/GenBank/DDBJ whole genome shotgun (WGS) entry which is preliminary data.</text>
</comment>
<organism evidence="2 3">
    <name type="scientific">Peiella sedimenti</name>
    <dbReference type="NCBI Taxonomy" id="3061083"/>
    <lineage>
        <taxon>Bacteria</taxon>
        <taxon>Pseudomonadati</taxon>
        <taxon>Pseudomonadota</taxon>
        <taxon>Alphaproteobacteria</taxon>
        <taxon>Caulobacterales</taxon>
        <taxon>Caulobacteraceae</taxon>
        <taxon>Peiella</taxon>
    </lineage>
</organism>
<dbReference type="EMBL" id="JAUKTR010000006">
    <property type="protein sequence ID" value="MDO1560449.1"/>
    <property type="molecule type" value="Genomic_DNA"/>
</dbReference>
<evidence type="ECO:0000313" key="3">
    <source>
        <dbReference type="Proteomes" id="UP001169063"/>
    </source>
</evidence>
<evidence type="ECO:0000259" key="1">
    <source>
        <dbReference type="Pfam" id="PF00248"/>
    </source>
</evidence>
<proteinExistence type="predicted"/>
<reference evidence="2" key="1">
    <citation type="submission" date="2023-07" db="EMBL/GenBank/DDBJ databases">
        <title>Brevundimonas soil sp. nov., isolated from the soil of chemical plant.</title>
        <authorList>
            <person name="Wu N."/>
        </authorList>
    </citation>
    <scope>NUCLEOTIDE SEQUENCE</scope>
    <source>
        <strain evidence="2">XZ-24</strain>
    </source>
</reference>
<dbReference type="Gene3D" id="3.20.20.100">
    <property type="entry name" value="NADP-dependent oxidoreductase domain"/>
    <property type="match status" value="1"/>
</dbReference>
<dbReference type="InterPro" id="IPR036812">
    <property type="entry name" value="NAD(P)_OxRdtase_dom_sf"/>
</dbReference>
<gene>
    <name evidence="2" type="ORF">Q0812_13525</name>
</gene>
<dbReference type="InterPro" id="IPR050523">
    <property type="entry name" value="AKR_Detox_Biosynth"/>
</dbReference>
<dbReference type="Pfam" id="PF00248">
    <property type="entry name" value="Aldo_ket_red"/>
    <property type="match status" value="1"/>
</dbReference>
<dbReference type="SUPFAM" id="SSF51430">
    <property type="entry name" value="NAD(P)-linked oxidoreductase"/>
    <property type="match status" value="1"/>
</dbReference>
<evidence type="ECO:0000313" key="2">
    <source>
        <dbReference type="EMBL" id="MDO1560449.1"/>
    </source>
</evidence>
<name>A0ABT8SQQ4_9CAUL</name>
<keyword evidence="3" id="KW-1185">Reference proteome</keyword>
<dbReference type="InterPro" id="IPR023210">
    <property type="entry name" value="NADP_OxRdtase_dom"/>
</dbReference>